<keyword evidence="2" id="KW-0812">Transmembrane</keyword>
<comment type="caution">
    <text evidence="3">The sequence shown here is derived from an EMBL/GenBank/DDBJ whole genome shotgun (WGS) entry which is preliminary data.</text>
</comment>
<feature type="compositionally biased region" description="Low complexity" evidence="1">
    <location>
        <begin position="138"/>
        <end position="158"/>
    </location>
</feature>
<keyword evidence="2" id="KW-1133">Transmembrane helix</keyword>
<name>A0A2I1GW99_9GLOM</name>
<feature type="compositionally biased region" description="Gly residues" evidence="1">
    <location>
        <begin position="81"/>
        <end position="96"/>
    </location>
</feature>
<feature type="compositionally biased region" description="Gly residues" evidence="1">
    <location>
        <begin position="11"/>
        <end position="24"/>
    </location>
</feature>
<keyword evidence="4" id="KW-1185">Reference proteome</keyword>
<dbReference type="VEuPathDB" id="FungiDB:RhiirA1_449203"/>
<dbReference type="VEuPathDB" id="FungiDB:FUN_001941"/>
<evidence type="ECO:0000313" key="4">
    <source>
        <dbReference type="Proteomes" id="UP000234323"/>
    </source>
</evidence>
<gene>
    <name evidence="3" type="ORF">RhiirA4_467663</name>
</gene>
<feature type="compositionally biased region" description="Low complexity" evidence="1">
    <location>
        <begin position="45"/>
        <end position="58"/>
    </location>
</feature>
<evidence type="ECO:0000313" key="3">
    <source>
        <dbReference type="EMBL" id="PKY50913.1"/>
    </source>
</evidence>
<feature type="compositionally biased region" description="Gly residues" evidence="1">
    <location>
        <begin position="59"/>
        <end position="72"/>
    </location>
</feature>
<proteinExistence type="predicted"/>
<feature type="non-terminal residue" evidence="3">
    <location>
        <position position="1"/>
    </location>
</feature>
<feature type="compositionally biased region" description="Low complexity" evidence="1">
    <location>
        <begin position="1"/>
        <end position="10"/>
    </location>
</feature>
<feature type="compositionally biased region" description="Polar residues" evidence="1">
    <location>
        <begin position="98"/>
        <end position="114"/>
    </location>
</feature>
<dbReference type="EMBL" id="LLXI01000940">
    <property type="protein sequence ID" value="PKY50913.1"/>
    <property type="molecule type" value="Genomic_DNA"/>
</dbReference>
<dbReference type="VEuPathDB" id="FungiDB:RhiirFUN_001975"/>
<dbReference type="AlphaFoldDB" id="A0A2I1GW99"/>
<reference evidence="3 4" key="1">
    <citation type="submission" date="2015-10" db="EMBL/GenBank/DDBJ databases">
        <title>Genome analyses suggest a sexual origin of heterokaryosis in a supposedly ancient asexual fungus.</title>
        <authorList>
            <person name="Ropars J."/>
            <person name="Sedzielewska K."/>
            <person name="Noel J."/>
            <person name="Charron P."/>
            <person name="Farinelli L."/>
            <person name="Marton T."/>
            <person name="Kruger M."/>
            <person name="Pelin A."/>
            <person name="Brachmann A."/>
            <person name="Corradi N."/>
        </authorList>
    </citation>
    <scope>NUCLEOTIDE SEQUENCE [LARGE SCALE GENOMIC DNA]</scope>
    <source>
        <strain evidence="3 4">A4</strain>
    </source>
</reference>
<protein>
    <submittedName>
        <fullName evidence="3">Uncharacterized protein</fullName>
    </submittedName>
</protein>
<evidence type="ECO:0000256" key="1">
    <source>
        <dbReference type="SAM" id="MobiDB-lite"/>
    </source>
</evidence>
<organism evidence="3 4">
    <name type="scientific">Rhizophagus irregularis</name>
    <dbReference type="NCBI Taxonomy" id="588596"/>
    <lineage>
        <taxon>Eukaryota</taxon>
        <taxon>Fungi</taxon>
        <taxon>Fungi incertae sedis</taxon>
        <taxon>Mucoromycota</taxon>
        <taxon>Glomeromycotina</taxon>
        <taxon>Glomeromycetes</taxon>
        <taxon>Glomerales</taxon>
        <taxon>Glomeraceae</taxon>
        <taxon>Rhizophagus</taxon>
    </lineage>
</organism>
<keyword evidence="2" id="KW-0472">Membrane</keyword>
<feature type="transmembrane region" description="Helical" evidence="2">
    <location>
        <begin position="235"/>
        <end position="255"/>
    </location>
</feature>
<evidence type="ECO:0000256" key="2">
    <source>
        <dbReference type="SAM" id="Phobius"/>
    </source>
</evidence>
<sequence>GGDGKAPAGAPAGGDGKAPAGGDGKAPAGAPAGGDGKAPAGGDGKAPAGAPAAGDGKTPAGGDGKAPAGGDGKAPAAGDGKAPGGDGGKIPDGGGPPTTSKKTIDPTATCSSPNDPRCQAPPGVTAKVETSTQDEVETITPAPTPNANNNNNNNNGKNKITKFTTTTTTQTLYFAGYTSTITTTNSLGEVTTFATYIPPSTVLVVKKVAVTAPALEDGTDTSDSMTILHGVNNNSLWGVTMSLAVVTATLVFMIFA</sequence>
<accession>A0A2I1GW99</accession>
<feature type="compositionally biased region" description="Gly residues" evidence="1">
    <location>
        <begin position="31"/>
        <end position="44"/>
    </location>
</feature>
<dbReference type="Proteomes" id="UP000234323">
    <property type="component" value="Unassembled WGS sequence"/>
</dbReference>
<feature type="region of interest" description="Disordered" evidence="1">
    <location>
        <begin position="1"/>
        <end position="158"/>
    </location>
</feature>